<name>A0AAP9J2K4_PANTH</name>
<protein>
    <submittedName>
        <fullName evidence="1">Uncharacterized protein</fullName>
    </submittedName>
</protein>
<dbReference type="EMBL" id="CP041405">
    <property type="protein sequence ID" value="QDM45757.1"/>
    <property type="molecule type" value="Genomic_DNA"/>
</dbReference>
<evidence type="ECO:0000313" key="1">
    <source>
        <dbReference type="EMBL" id="QDM45757.1"/>
    </source>
</evidence>
<gene>
    <name evidence="1" type="ORF">FLT43_21450</name>
</gene>
<dbReference type="Proteomes" id="UP000315377">
    <property type="component" value="Chromosome"/>
</dbReference>
<evidence type="ECO:0000313" key="2">
    <source>
        <dbReference type="Proteomes" id="UP000315377"/>
    </source>
</evidence>
<accession>A0AAP9J2K4</accession>
<proteinExistence type="predicted"/>
<sequence length="166" mass="18573">MRQNEMWQPVLTELYNSLYGQQMVCSMSTELFHIPETQNLQGNSEMHASLVPASYHRVTAAGSAQRLVNGESAPTIIATLVACIQNAERLDRGVHSGLLVMRDAAPAAYKPVIEIIIRWQEHAESHLQKAKELTNQNIGAAPRFGYYTGLRHGKSCSCQRNRAVYY</sequence>
<organism evidence="1 2">
    <name type="scientific">Paenibacillus thiaminolyticus</name>
    <name type="common">Bacillus thiaminolyticus</name>
    <dbReference type="NCBI Taxonomy" id="49283"/>
    <lineage>
        <taxon>Bacteria</taxon>
        <taxon>Bacillati</taxon>
        <taxon>Bacillota</taxon>
        <taxon>Bacilli</taxon>
        <taxon>Bacillales</taxon>
        <taxon>Paenibacillaceae</taxon>
        <taxon>Paenibacillus</taxon>
    </lineage>
</organism>
<reference evidence="1 2" key="1">
    <citation type="submission" date="2019-07" db="EMBL/GenBank/DDBJ databases">
        <title>Paenibacillus thiaminolyticus NRRL B-4156.</title>
        <authorList>
            <person name="Hehnly C."/>
            <person name="Zhang L."/>
        </authorList>
    </citation>
    <scope>NUCLEOTIDE SEQUENCE [LARGE SCALE GENOMIC DNA]</scope>
    <source>
        <strain evidence="1 2">NRRL B-4156</strain>
    </source>
</reference>
<dbReference type="AlphaFoldDB" id="A0AAP9J2K4"/>